<dbReference type="EMBL" id="JAHFZB010000016">
    <property type="protein sequence ID" value="KAK6480827.1"/>
    <property type="molecule type" value="Genomic_DNA"/>
</dbReference>
<dbReference type="InterPro" id="IPR016130">
    <property type="entry name" value="Tyr_Pase_AS"/>
</dbReference>
<dbReference type="PROSITE" id="PS50056">
    <property type="entry name" value="TYR_PHOSPHATASE_2"/>
    <property type="match status" value="1"/>
</dbReference>
<evidence type="ECO:0000256" key="2">
    <source>
        <dbReference type="ARBA" id="ARBA00022989"/>
    </source>
</evidence>
<dbReference type="PANTHER" id="PTHR46957">
    <property type="entry name" value="CYTOKINE RECEPTOR"/>
    <property type="match status" value="1"/>
</dbReference>
<dbReference type="PRINTS" id="PR00700">
    <property type="entry name" value="PRTYPHPHTASE"/>
</dbReference>
<dbReference type="PROSITE" id="PS50055">
    <property type="entry name" value="TYR_PHOSPHATASE_PTP"/>
    <property type="match status" value="1"/>
</dbReference>
<protein>
    <submittedName>
        <fullName evidence="6">Receptor-type tyrosine-protein phosphatase V-like</fullName>
    </submittedName>
</protein>
<dbReference type="Proteomes" id="UP001369086">
    <property type="component" value="Unassembled WGS sequence"/>
</dbReference>
<evidence type="ECO:0000256" key="1">
    <source>
        <dbReference type="ARBA" id="ARBA00022692"/>
    </source>
</evidence>
<accession>A0ABR0Z7N9</accession>
<sequence>MSSVRDSESTVEASLRSSWSPVPLQLFQQHCRALAADSNAGFTRQFQELRDVGNEQTKTTAELEANKSKNRYQSVLPYDHSIVKLTPIDSEPNSDYINANFIPGYSSLQEFICTQGPLRSTTTDFWRMVWEQNVRSVVMLTLCKEHGKVLCEPYWPALDSTQGYGQVEVTTLSQSCSQDWRVSQLKLYHSSTHTERRVSHFYYTAWPDCGVPRTPASMTSFTEHVREQLNKTEGAGPTVVHCSAGVGRTGTFITLDWLLQQLKSGSTVDVPGIVHKLRRSRCLMVQTLDQYIFIHTCLLLKITQEGQAAAHNQQRRCAEKQRRIRGSRFISICTGPDNRHLQPSAGCPRDQTTDTSSPALAVPGTRQHCCCSVGETRSKPGLINSSLYLITNNPSRQINTRPP</sequence>
<keyword evidence="3" id="KW-0325">Glycoprotein</keyword>
<keyword evidence="2" id="KW-1133">Transmembrane helix</keyword>
<dbReference type="Gene3D" id="3.90.190.10">
    <property type="entry name" value="Protein tyrosine phosphatase superfamily"/>
    <property type="match status" value="1"/>
</dbReference>
<dbReference type="SMART" id="SM00404">
    <property type="entry name" value="PTPc_motif"/>
    <property type="match status" value="1"/>
</dbReference>
<feature type="domain" description="Tyrosine specific protein phosphatases" evidence="5">
    <location>
        <begin position="219"/>
        <end position="292"/>
    </location>
</feature>
<dbReference type="InterPro" id="IPR050713">
    <property type="entry name" value="RTP_Phos/Ushers"/>
</dbReference>
<evidence type="ECO:0000259" key="4">
    <source>
        <dbReference type="PROSITE" id="PS50055"/>
    </source>
</evidence>
<dbReference type="Pfam" id="PF00102">
    <property type="entry name" value="Y_phosphatase"/>
    <property type="match status" value="1"/>
</dbReference>
<evidence type="ECO:0000259" key="5">
    <source>
        <dbReference type="PROSITE" id="PS50056"/>
    </source>
</evidence>
<keyword evidence="2" id="KW-0472">Membrane</keyword>
<feature type="domain" description="Tyrosine-protein phosphatase" evidence="4">
    <location>
        <begin position="42"/>
        <end position="301"/>
    </location>
</feature>
<organism evidence="6 7">
    <name type="scientific">Huso huso</name>
    <name type="common">Beluga</name>
    <name type="synonym">Acipenser huso</name>
    <dbReference type="NCBI Taxonomy" id="61971"/>
    <lineage>
        <taxon>Eukaryota</taxon>
        <taxon>Metazoa</taxon>
        <taxon>Chordata</taxon>
        <taxon>Craniata</taxon>
        <taxon>Vertebrata</taxon>
        <taxon>Euteleostomi</taxon>
        <taxon>Actinopterygii</taxon>
        <taxon>Chondrostei</taxon>
        <taxon>Acipenseriformes</taxon>
        <taxon>Acipenseridae</taxon>
        <taxon>Huso</taxon>
    </lineage>
</organism>
<dbReference type="SUPFAM" id="SSF52799">
    <property type="entry name" value="(Phosphotyrosine protein) phosphatases II"/>
    <property type="match status" value="1"/>
</dbReference>
<dbReference type="InterPro" id="IPR029021">
    <property type="entry name" value="Prot-tyrosine_phosphatase-like"/>
</dbReference>
<dbReference type="InterPro" id="IPR000242">
    <property type="entry name" value="PTP_cat"/>
</dbReference>
<comment type="caution">
    <text evidence="6">The sequence shown here is derived from an EMBL/GenBank/DDBJ whole genome shotgun (WGS) entry which is preliminary data.</text>
</comment>
<dbReference type="SMART" id="SM00194">
    <property type="entry name" value="PTPc"/>
    <property type="match status" value="1"/>
</dbReference>
<dbReference type="InterPro" id="IPR000387">
    <property type="entry name" value="Tyr_Pase_dom"/>
</dbReference>
<gene>
    <name evidence="6" type="ORF">HHUSO_G18626</name>
</gene>
<evidence type="ECO:0000313" key="7">
    <source>
        <dbReference type="Proteomes" id="UP001369086"/>
    </source>
</evidence>
<name>A0ABR0Z7N9_HUSHU</name>
<evidence type="ECO:0000256" key="3">
    <source>
        <dbReference type="ARBA" id="ARBA00023180"/>
    </source>
</evidence>
<proteinExistence type="predicted"/>
<dbReference type="InterPro" id="IPR003595">
    <property type="entry name" value="Tyr_Pase_cat"/>
</dbReference>
<dbReference type="PANTHER" id="PTHR46957:SF10">
    <property type="entry name" value="PROTEIN TYROSINE PHOSPHATASE, RECEPTOR TYPE, H"/>
    <property type="match status" value="1"/>
</dbReference>
<dbReference type="PROSITE" id="PS00383">
    <property type="entry name" value="TYR_PHOSPHATASE_1"/>
    <property type="match status" value="1"/>
</dbReference>
<evidence type="ECO:0000313" key="6">
    <source>
        <dbReference type="EMBL" id="KAK6480827.1"/>
    </source>
</evidence>
<keyword evidence="7" id="KW-1185">Reference proteome</keyword>
<reference evidence="6 7" key="1">
    <citation type="submission" date="2021-05" db="EMBL/GenBank/DDBJ databases">
        <authorList>
            <person name="Zahm M."/>
            <person name="Klopp C."/>
            <person name="Cabau C."/>
            <person name="Kuhl H."/>
            <person name="Suciu R."/>
            <person name="Ciorpac M."/>
            <person name="Holostenco D."/>
            <person name="Gessner J."/>
            <person name="Wuertz S."/>
            <person name="Hohne C."/>
            <person name="Stock M."/>
            <person name="Gislard M."/>
            <person name="Lluch J."/>
            <person name="Milhes M."/>
            <person name="Lampietro C."/>
            <person name="Lopez Roques C."/>
            <person name="Donnadieu C."/>
            <person name="Du K."/>
            <person name="Schartl M."/>
            <person name="Guiguen Y."/>
        </authorList>
    </citation>
    <scope>NUCLEOTIDE SEQUENCE [LARGE SCALE GENOMIC DNA]</scope>
    <source>
        <strain evidence="6">Hh-F2</strain>
        <tissue evidence="6">Blood</tissue>
    </source>
</reference>
<keyword evidence="1" id="KW-0812">Transmembrane</keyword>